<evidence type="ECO:0000313" key="3">
    <source>
        <dbReference type="EMBL" id="MDT0469588.1"/>
    </source>
</evidence>
<reference evidence="4" key="1">
    <citation type="submission" date="2023-07" db="EMBL/GenBank/DDBJ databases">
        <title>30 novel species of actinomycetes from the DSMZ collection.</title>
        <authorList>
            <person name="Nouioui I."/>
        </authorList>
    </citation>
    <scope>NUCLEOTIDE SEQUENCE [LARGE SCALE GENOMIC DNA]</scope>
    <source>
        <strain evidence="4">DSM 41699</strain>
    </source>
</reference>
<proteinExistence type="predicted"/>
<organism evidence="3 4">
    <name type="scientific">Streptomyces gibsoniae</name>
    <dbReference type="NCBI Taxonomy" id="3075529"/>
    <lineage>
        <taxon>Bacteria</taxon>
        <taxon>Bacillati</taxon>
        <taxon>Actinomycetota</taxon>
        <taxon>Actinomycetes</taxon>
        <taxon>Kitasatosporales</taxon>
        <taxon>Streptomycetaceae</taxon>
        <taxon>Streptomyces</taxon>
    </lineage>
</organism>
<protein>
    <submittedName>
        <fullName evidence="3">Uncharacterized protein</fullName>
    </submittedName>
</protein>
<keyword evidence="4" id="KW-1185">Reference proteome</keyword>
<dbReference type="Proteomes" id="UP001183809">
    <property type="component" value="Unassembled WGS sequence"/>
</dbReference>
<accession>A0ABU2U8T1</accession>
<keyword evidence="2" id="KW-0732">Signal</keyword>
<evidence type="ECO:0000256" key="2">
    <source>
        <dbReference type="SAM" id="SignalP"/>
    </source>
</evidence>
<evidence type="ECO:0000313" key="4">
    <source>
        <dbReference type="Proteomes" id="UP001183809"/>
    </source>
</evidence>
<comment type="caution">
    <text evidence="3">The sequence shown here is derived from an EMBL/GenBank/DDBJ whole genome shotgun (WGS) entry which is preliminary data.</text>
</comment>
<feature type="compositionally biased region" description="Basic residues" evidence="1">
    <location>
        <begin position="31"/>
        <end position="41"/>
    </location>
</feature>
<dbReference type="RefSeq" id="WP_311701014.1">
    <property type="nucleotide sequence ID" value="NZ_JAVREY010000116.1"/>
</dbReference>
<feature type="region of interest" description="Disordered" evidence="1">
    <location>
        <begin position="24"/>
        <end position="48"/>
    </location>
</feature>
<sequence length="48" mass="5000">MHLSRSIALLAATLLASALTGPAAAAGSGHCARRERVRRSSRAPVWTT</sequence>
<evidence type="ECO:0000256" key="1">
    <source>
        <dbReference type="SAM" id="MobiDB-lite"/>
    </source>
</evidence>
<feature type="chain" id="PRO_5047297638" evidence="2">
    <location>
        <begin position="26"/>
        <end position="48"/>
    </location>
</feature>
<dbReference type="EMBL" id="JAVREY010000116">
    <property type="protein sequence ID" value="MDT0469588.1"/>
    <property type="molecule type" value="Genomic_DNA"/>
</dbReference>
<name>A0ABU2U8T1_9ACTN</name>
<gene>
    <name evidence="3" type="ORF">RM764_42730</name>
</gene>
<feature type="signal peptide" evidence="2">
    <location>
        <begin position="1"/>
        <end position="25"/>
    </location>
</feature>